<comment type="caution">
    <text evidence="1">The sequence shown here is derived from an EMBL/GenBank/DDBJ whole genome shotgun (WGS) entry which is preliminary data.</text>
</comment>
<name>A0ABR7HCJ0_9FIRM</name>
<gene>
    <name evidence="1" type="ORF">H8S75_23205</name>
</gene>
<protein>
    <recommendedName>
        <fullName evidence="3">TFIIB-type domain-containing protein</fullName>
    </recommendedName>
</protein>
<keyword evidence="2" id="KW-1185">Reference proteome</keyword>
<evidence type="ECO:0000313" key="1">
    <source>
        <dbReference type="EMBL" id="MBC5710852.1"/>
    </source>
</evidence>
<sequence>MERLTKICSDGTHRAADNLPCGENSWDYKALLIERLGTYEDAGMGPEAVKVLRNNYIALSQSCNEMIDKIDDLYSNGKISDIYTIEHCPFCGAEKESLEYDLEHCAVVCNECGRNFRVREDLY</sequence>
<organism evidence="1 2">
    <name type="scientific">Hungatella hominis</name>
    <dbReference type="NCBI Taxonomy" id="2763050"/>
    <lineage>
        <taxon>Bacteria</taxon>
        <taxon>Bacillati</taxon>
        <taxon>Bacillota</taxon>
        <taxon>Clostridia</taxon>
        <taxon>Lachnospirales</taxon>
        <taxon>Lachnospiraceae</taxon>
        <taxon>Hungatella</taxon>
    </lineage>
</organism>
<evidence type="ECO:0000313" key="2">
    <source>
        <dbReference type="Proteomes" id="UP000634672"/>
    </source>
</evidence>
<dbReference type="EMBL" id="JACOPB010000013">
    <property type="protein sequence ID" value="MBC5710852.1"/>
    <property type="molecule type" value="Genomic_DNA"/>
</dbReference>
<dbReference type="Proteomes" id="UP000634672">
    <property type="component" value="Unassembled WGS sequence"/>
</dbReference>
<accession>A0ABR7HCJ0</accession>
<evidence type="ECO:0008006" key="3">
    <source>
        <dbReference type="Google" id="ProtNLM"/>
    </source>
</evidence>
<reference evidence="1 2" key="1">
    <citation type="submission" date="2020-08" db="EMBL/GenBank/DDBJ databases">
        <title>Genome public.</title>
        <authorList>
            <person name="Liu C."/>
            <person name="Sun Q."/>
        </authorList>
    </citation>
    <scope>NUCLEOTIDE SEQUENCE [LARGE SCALE GENOMIC DNA]</scope>
    <source>
        <strain evidence="1 2">NSJ-66</strain>
    </source>
</reference>
<dbReference type="RefSeq" id="WP_187023576.1">
    <property type="nucleotide sequence ID" value="NZ_JACOPB010000013.1"/>
</dbReference>
<proteinExistence type="predicted"/>